<dbReference type="InterPro" id="IPR052164">
    <property type="entry name" value="Anthracycline_SecMetBiosynth"/>
</dbReference>
<gene>
    <name evidence="2" type="ORF">CA984_40645</name>
</gene>
<accession>A0A243QP19</accession>
<reference evidence="2 3" key="1">
    <citation type="submission" date="2017-05" db="EMBL/GenBank/DDBJ databases">
        <title>Biotechnological potential of actinobacteria isolated from South African environments.</title>
        <authorList>
            <person name="Le Roes-Hill M."/>
            <person name="Prins A."/>
            <person name="Durrell K.A."/>
        </authorList>
    </citation>
    <scope>NUCLEOTIDE SEQUENCE [LARGE SCALE GENOMIC DNA]</scope>
    <source>
        <strain evidence="2">M26</strain>
    </source>
</reference>
<dbReference type="EMBL" id="NGFP01000343">
    <property type="protein sequence ID" value="OUC83498.1"/>
    <property type="molecule type" value="Genomic_DNA"/>
</dbReference>
<evidence type="ECO:0000313" key="2">
    <source>
        <dbReference type="EMBL" id="OUC83498.1"/>
    </source>
</evidence>
<evidence type="ECO:0000259" key="1">
    <source>
        <dbReference type="PROSITE" id="PS51819"/>
    </source>
</evidence>
<evidence type="ECO:0000313" key="3">
    <source>
        <dbReference type="Proteomes" id="UP000194761"/>
    </source>
</evidence>
<protein>
    <submittedName>
        <fullName evidence="2">Glyoxalase</fullName>
    </submittedName>
</protein>
<dbReference type="PANTHER" id="PTHR33993">
    <property type="entry name" value="GLYOXALASE-RELATED"/>
    <property type="match status" value="1"/>
</dbReference>
<feature type="domain" description="VOC" evidence="1">
    <location>
        <begin position="16"/>
        <end position="125"/>
    </location>
</feature>
<dbReference type="AlphaFoldDB" id="A0A243QP19"/>
<dbReference type="Proteomes" id="UP000194761">
    <property type="component" value="Unassembled WGS sequence"/>
</dbReference>
<dbReference type="SUPFAM" id="SSF54593">
    <property type="entry name" value="Glyoxalase/Bleomycin resistance protein/Dihydroxybiphenyl dioxygenase"/>
    <property type="match status" value="1"/>
</dbReference>
<dbReference type="PROSITE" id="PS51819">
    <property type="entry name" value="VOC"/>
    <property type="match status" value="1"/>
</dbReference>
<dbReference type="Pfam" id="PF00903">
    <property type="entry name" value="Glyoxalase"/>
    <property type="match status" value="1"/>
</dbReference>
<dbReference type="InterPro" id="IPR004360">
    <property type="entry name" value="Glyas_Fos-R_dOase_dom"/>
</dbReference>
<organism evidence="2 3">
    <name type="scientific">Streptosporangium minutum</name>
    <dbReference type="NCBI Taxonomy" id="569862"/>
    <lineage>
        <taxon>Bacteria</taxon>
        <taxon>Bacillati</taxon>
        <taxon>Actinomycetota</taxon>
        <taxon>Actinomycetes</taxon>
        <taxon>Streptosporangiales</taxon>
        <taxon>Streptosporangiaceae</taxon>
        <taxon>Streptosporangium</taxon>
    </lineage>
</organism>
<dbReference type="Gene3D" id="3.10.180.10">
    <property type="entry name" value="2,3-Dihydroxybiphenyl 1,2-Dioxygenase, domain 1"/>
    <property type="match status" value="1"/>
</dbReference>
<name>A0A243QP19_9ACTN</name>
<dbReference type="InterPro" id="IPR029068">
    <property type="entry name" value="Glyas_Bleomycin-R_OHBP_Dase"/>
</dbReference>
<sequence length="126" mass="13042">MAEVRGLHAQGDSMTKLGNILIPVDDLDKAIALYSGALGLAVRFRDGDRFAALDGGGATVALVAAGERVTGDVTAPSYKVGDVARAVRELTGAGAEVVHEPETGPHEIRAVLRDPSGNVFVLYSSL</sequence>
<comment type="caution">
    <text evidence="2">The sequence shown here is derived from an EMBL/GenBank/DDBJ whole genome shotgun (WGS) entry which is preliminary data.</text>
</comment>
<keyword evidence="3" id="KW-1185">Reference proteome</keyword>
<proteinExistence type="predicted"/>
<dbReference type="InterPro" id="IPR037523">
    <property type="entry name" value="VOC_core"/>
</dbReference>